<dbReference type="Proteomes" id="UP001066276">
    <property type="component" value="Chromosome 1_2"/>
</dbReference>
<evidence type="ECO:0000313" key="3">
    <source>
        <dbReference type="Proteomes" id="UP001066276"/>
    </source>
</evidence>
<evidence type="ECO:0000313" key="2">
    <source>
        <dbReference type="EMBL" id="KAJ1210661.1"/>
    </source>
</evidence>
<organism evidence="2 3">
    <name type="scientific">Pleurodeles waltl</name>
    <name type="common">Iberian ribbed newt</name>
    <dbReference type="NCBI Taxonomy" id="8319"/>
    <lineage>
        <taxon>Eukaryota</taxon>
        <taxon>Metazoa</taxon>
        <taxon>Chordata</taxon>
        <taxon>Craniata</taxon>
        <taxon>Vertebrata</taxon>
        <taxon>Euteleostomi</taxon>
        <taxon>Amphibia</taxon>
        <taxon>Batrachia</taxon>
        <taxon>Caudata</taxon>
        <taxon>Salamandroidea</taxon>
        <taxon>Salamandridae</taxon>
        <taxon>Pleurodelinae</taxon>
        <taxon>Pleurodeles</taxon>
    </lineage>
</organism>
<dbReference type="AlphaFoldDB" id="A0AAV7WDI5"/>
<feature type="compositionally biased region" description="Basic and acidic residues" evidence="1">
    <location>
        <begin position="62"/>
        <end position="77"/>
    </location>
</feature>
<reference evidence="2" key="1">
    <citation type="journal article" date="2022" name="bioRxiv">
        <title>Sequencing and chromosome-scale assembly of the giantPleurodeles waltlgenome.</title>
        <authorList>
            <person name="Brown T."/>
            <person name="Elewa A."/>
            <person name="Iarovenko S."/>
            <person name="Subramanian E."/>
            <person name="Araus A.J."/>
            <person name="Petzold A."/>
            <person name="Susuki M."/>
            <person name="Suzuki K.-i.T."/>
            <person name="Hayashi T."/>
            <person name="Toyoda A."/>
            <person name="Oliveira C."/>
            <person name="Osipova E."/>
            <person name="Leigh N.D."/>
            <person name="Simon A."/>
            <person name="Yun M.H."/>
        </authorList>
    </citation>
    <scope>NUCLEOTIDE SEQUENCE</scope>
    <source>
        <strain evidence="2">20211129_DDA</strain>
        <tissue evidence="2">Liver</tissue>
    </source>
</reference>
<gene>
    <name evidence="2" type="ORF">NDU88_006023</name>
</gene>
<keyword evidence="3" id="KW-1185">Reference proteome</keyword>
<sequence>MRTLSDASDPDFRVRHRKETTDSQKGVECRGSERERTEEKTPNTECKTPGPGGAPNAGTKDFPLDGRTERREEKSPKNQEINASQPGPL</sequence>
<evidence type="ECO:0000256" key="1">
    <source>
        <dbReference type="SAM" id="MobiDB-lite"/>
    </source>
</evidence>
<comment type="caution">
    <text evidence="2">The sequence shown here is derived from an EMBL/GenBank/DDBJ whole genome shotgun (WGS) entry which is preliminary data.</text>
</comment>
<proteinExistence type="predicted"/>
<protein>
    <submittedName>
        <fullName evidence="2">Uncharacterized protein</fullName>
    </submittedName>
</protein>
<feature type="compositionally biased region" description="Basic and acidic residues" evidence="1">
    <location>
        <begin position="19"/>
        <end position="42"/>
    </location>
</feature>
<accession>A0AAV7WDI5</accession>
<name>A0AAV7WDI5_PLEWA</name>
<dbReference type="EMBL" id="JANPWB010000002">
    <property type="protein sequence ID" value="KAJ1210661.1"/>
    <property type="molecule type" value="Genomic_DNA"/>
</dbReference>
<feature type="region of interest" description="Disordered" evidence="1">
    <location>
        <begin position="1"/>
        <end position="89"/>
    </location>
</feature>
<feature type="compositionally biased region" description="Polar residues" evidence="1">
    <location>
        <begin position="78"/>
        <end position="89"/>
    </location>
</feature>